<dbReference type="OrthoDB" id="9791270at2"/>
<accession>A0A418MJB6</accession>
<evidence type="ECO:0000313" key="2">
    <source>
        <dbReference type="Proteomes" id="UP000283523"/>
    </source>
</evidence>
<organism evidence="1 2">
    <name type="scientific">Fibrisoma montanum</name>
    <dbReference type="NCBI Taxonomy" id="2305895"/>
    <lineage>
        <taxon>Bacteria</taxon>
        <taxon>Pseudomonadati</taxon>
        <taxon>Bacteroidota</taxon>
        <taxon>Cytophagia</taxon>
        <taxon>Cytophagales</taxon>
        <taxon>Spirosomataceae</taxon>
        <taxon>Fibrisoma</taxon>
    </lineage>
</organism>
<name>A0A418MJB6_9BACT</name>
<dbReference type="Proteomes" id="UP000283523">
    <property type="component" value="Unassembled WGS sequence"/>
</dbReference>
<sequence length="266" mass="30446">MQPTHNEQLIRLSERIEPLRQQLVAHPLYESVRDLSGLRVFMESHVWAVWDFMSLLKKLQRDLTCIDVPWLPVGNPETRYLINEIVVGEESDVDPDGNRLSHFELYLKAMRQAGAGTGAIQRFIDELTDRRSVQDALDNAELPEGSRAFVGFTFDLLGHGKLHEIAAVFTFGREDLIPDMFIALVRQLREQSPEQLALFTYYLERHIEVDGDHHSHLAKAMTAELCGQDPQRWEEAAQAVEAALRTRIALWDSVHQQITIPTPEMV</sequence>
<reference evidence="1 2" key="1">
    <citation type="submission" date="2018-08" db="EMBL/GenBank/DDBJ databases">
        <title>Fibrisoma montanum sp. nov., isolated from Danxia mountain soil.</title>
        <authorList>
            <person name="Huang Y."/>
        </authorList>
    </citation>
    <scope>NUCLEOTIDE SEQUENCE [LARGE SCALE GENOMIC DNA]</scope>
    <source>
        <strain evidence="1 2">HYT19</strain>
    </source>
</reference>
<dbReference type="AlphaFoldDB" id="A0A418MJB6"/>
<evidence type="ECO:0000313" key="1">
    <source>
        <dbReference type="EMBL" id="RIV27443.1"/>
    </source>
</evidence>
<dbReference type="InterPro" id="IPR024423">
    <property type="entry name" value="DUF3050"/>
</dbReference>
<keyword evidence="2" id="KW-1185">Reference proteome</keyword>
<dbReference type="InterPro" id="IPR016084">
    <property type="entry name" value="Haem_Oase-like_multi-hlx"/>
</dbReference>
<comment type="caution">
    <text evidence="1">The sequence shown here is derived from an EMBL/GenBank/DDBJ whole genome shotgun (WGS) entry which is preliminary data.</text>
</comment>
<dbReference type="Pfam" id="PF11251">
    <property type="entry name" value="DUF3050"/>
    <property type="match status" value="1"/>
</dbReference>
<dbReference type="EMBL" id="QXED01000001">
    <property type="protein sequence ID" value="RIV27443.1"/>
    <property type="molecule type" value="Genomic_DNA"/>
</dbReference>
<protein>
    <submittedName>
        <fullName evidence="1">DUF3050 domain-containing protein</fullName>
    </submittedName>
</protein>
<dbReference type="RefSeq" id="WP_119666294.1">
    <property type="nucleotide sequence ID" value="NZ_QXED01000001.1"/>
</dbReference>
<proteinExistence type="predicted"/>
<dbReference type="SUPFAM" id="SSF48613">
    <property type="entry name" value="Heme oxygenase-like"/>
    <property type="match status" value="1"/>
</dbReference>
<dbReference type="Gene3D" id="1.20.910.10">
    <property type="entry name" value="Heme oxygenase-like"/>
    <property type="match status" value="1"/>
</dbReference>
<gene>
    <name evidence="1" type="ORF">DYU11_03820</name>
</gene>